<name>A0A7Y0LYA0_CELFI</name>
<reference evidence="2 3" key="1">
    <citation type="submission" date="2020-04" db="EMBL/GenBank/DDBJ databases">
        <title>Sequencing and Assembly of C. fimi.</title>
        <authorList>
            <person name="Ramsey A.R."/>
        </authorList>
    </citation>
    <scope>NUCLEOTIDE SEQUENCE [LARGE SCALE GENOMIC DNA]</scope>
    <source>
        <strain evidence="2 3">SB</strain>
    </source>
</reference>
<evidence type="ECO:0000313" key="3">
    <source>
        <dbReference type="Proteomes" id="UP000562124"/>
    </source>
</evidence>
<protein>
    <submittedName>
        <fullName evidence="2">Uncharacterized protein</fullName>
    </submittedName>
</protein>
<evidence type="ECO:0000256" key="1">
    <source>
        <dbReference type="SAM" id="MobiDB-lite"/>
    </source>
</evidence>
<feature type="compositionally biased region" description="Gly residues" evidence="1">
    <location>
        <begin position="1"/>
        <end position="10"/>
    </location>
</feature>
<feature type="compositionally biased region" description="Basic and acidic residues" evidence="1">
    <location>
        <begin position="17"/>
        <end position="50"/>
    </location>
</feature>
<dbReference type="Proteomes" id="UP000562124">
    <property type="component" value="Unassembled WGS sequence"/>
</dbReference>
<sequence length="164" mass="17220">MGVGAAGGSGDPTASEEYVRVAAERDDLRDAVETAEERADDATSAATEKEAALEARADELDALSGELDSRQGDLEAREAAVTATENQIAATQIKNGVWTVGVDIEPGTYRTAEPVTSMCYWAILRSGTNGSDIVDNDLPEGGFPTVTLSTGQDFDNSCGVWSKQ</sequence>
<keyword evidence="3" id="KW-1185">Reference proteome</keyword>
<feature type="region of interest" description="Disordered" evidence="1">
    <location>
        <begin position="1"/>
        <end position="50"/>
    </location>
</feature>
<dbReference type="AlphaFoldDB" id="A0A7Y0LYA0"/>
<proteinExistence type="predicted"/>
<dbReference type="EMBL" id="JABCJJ010000012">
    <property type="protein sequence ID" value="NMR20457.1"/>
    <property type="molecule type" value="Genomic_DNA"/>
</dbReference>
<comment type="caution">
    <text evidence="2">The sequence shown here is derived from an EMBL/GenBank/DDBJ whole genome shotgun (WGS) entry which is preliminary data.</text>
</comment>
<gene>
    <name evidence="2" type="ORF">HIR71_09555</name>
</gene>
<accession>A0A7Y0LYA0</accession>
<organism evidence="2 3">
    <name type="scientific">Cellulomonas fimi</name>
    <dbReference type="NCBI Taxonomy" id="1708"/>
    <lineage>
        <taxon>Bacteria</taxon>
        <taxon>Bacillati</taxon>
        <taxon>Actinomycetota</taxon>
        <taxon>Actinomycetes</taxon>
        <taxon>Micrococcales</taxon>
        <taxon>Cellulomonadaceae</taxon>
        <taxon>Cellulomonas</taxon>
    </lineage>
</organism>
<evidence type="ECO:0000313" key="2">
    <source>
        <dbReference type="EMBL" id="NMR20457.1"/>
    </source>
</evidence>